<dbReference type="EMBL" id="JADGJH010001157">
    <property type="protein sequence ID" value="KAJ3117660.1"/>
    <property type="molecule type" value="Genomic_DNA"/>
</dbReference>
<evidence type="ECO:0000256" key="6">
    <source>
        <dbReference type="ARBA" id="ARBA00022917"/>
    </source>
</evidence>
<comment type="similarity">
    <text evidence="1 10">Belongs to the class-I aminoacyl-tRNA synthetase family.</text>
</comment>
<dbReference type="Proteomes" id="UP001211907">
    <property type="component" value="Unassembled WGS sequence"/>
</dbReference>
<dbReference type="NCBIfam" id="TIGR00398">
    <property type="entry name" value="metG"/>
    <property type="match status" value="1"/>
</dbReference>
<dbReference type="PANTHER" id="PTHR43326:SF1">
    <property type="entry name" value="METHIONINE--TRNA LIGASE, MITOCHONDRIAL"/>
    <property type="match status" value="1"/>
</dbReference>
<keyword evidence="13" id="KW-1185">Reference proteome</keyword>
<dbReference type="GO" id="GO:0004825">
    <property type="term" value="F:methionine-tRNA ligase activity"/>
    <property type="evidence" value="ECO:0007669"/>
    <property type="project" value="UniProtKB-EC"/>
</dbReference>
<evidence type="ECO:0000313" key="13">
    <source>
        <dbReference type="Proteomes" id="UP001211907"/>
    </source>
</evidence>
<dbReference type="GO" id="GO:0005524">
    <property type="term" value="F:ATP binding"/>
    <property type="evidence" value="ECO:0007669"/>
    <property type="project" value="UniProtKB-KW"/>
</dbReference>
<comment type="caution">
    <text evidence="12">The sequence shown here is derived from an EMBL/GenBank/DDBJ whole genome shotgun (WGS) entry which is preliminary data.</text>
</comment>
<dbReference type="SUPFAM" id="SSF47323">
    <property type="entry name" value="Anticodon-binding domain of a subclass of class I aminoacyl-tRNA synthetases"/>
    <property type="match status" value="1"/>
</dbReference>
<evidence type="ECO:0000256" key="8">
    <source>
        <dbReference type="ARBA" id="ARBA00026124"/>
    </source>
</evidence>
<dbReference type="Gene3D" id="2.170.220.10">
    <property type="match status" value="1"/>
</dbReference>
<keyword evidence="7 10" id="KW-0030">Aminoacyl-tRNA synthetase</keyword>
<accession>A0AAD5XBK4</accession>
<evidence type="ECO:0000259" key="11">
    <source>
        <dbReference type="Pfam" id="PF09334"/>
    </source>
</evidence>
<sequence length="558" mass="63038">MIVLRRISTVKFTSFTAFRSDSRLLSDISADKSKPLQITSPVFYVNAVPHIGHLYSAVIADTLKRWYEFKGHTTIYSTGTDEHGLKIQEAAKKANADPKDFCDKISEKFKILFDSANISYTRFIRTTDSDHYLAKTLVEKGFIYKGNHEGWYSISDETFYPATQVESQVDQKTGKTIVISKESGKVVEWTAEENYKFKLELVREKLIQWLQENPEAIIPKAQYNNIMNSLTSTDNALSDISVSRPTTRLKWGIPVPGDPSHVIYVWLDALTNYLTVAGYPWPSNDDNTLAASSWPARWHIVGKDIIKFHAIYWPAFLIAAGLPPPTQILSHAHWLQNKSKMSKSLGNVTDPHQLIKQFGVDPVRYFLIRDGGIEHDVDFSEEMVLKRYRELGNQLGNLALRCSGAKVNAKQSIPIGLGASGISGDEEILVKMLNSVRDEATLRIESGQFGRGLESVINVLSEANRYWDHQKPWILASKSLNGDLQAREKLQTALYMCFETVRVSSLLLQPVMPNKMGILLDWMKVKIADRIWDKAVFNTSHRVSAVGLNKLEALFPKL</sequence>
<evidence type="ECO:0000256" key="2">
    <source>
        <dbReference type="ARBA" id="ARBA00012838"/>
    </source>
</evidence>
<organism evidence="12 13">
    <name type="scientific">Physocladia obscura</name>
    <dbReference type="NCBI Taxonomy" id="109957"/>
    <lineage>
        <taxon>Eukaryota</taxon>
        <taxon>Fungi</taxon>
        <taxon>Fungi incertae sedis</taxon>
        <taxon>Chytridiomycota</taxon>
        <taxon>Chytridiomycota incertae sedis</taxon>
        <taxon>Chytridiomycetes</taxon>
        <taxon>Chytridiales</taxon>
        <taxon>Chytriomycetaceae</taxon>
        <taxon>Physocladia</taxon>
    </lineage>
</organism>
<dbReference type="PANTHER" id="PTHR43326">
    <property type="entry name" value="METHIONYL-TRNA SYNTHETASE"/>
    <property type="match status" value="1"/>
</dbReference>
<keyword evidence="6 10" id="KW-0648">Protein biosynthesis</keyword>
<dbReference type="InterPro" id="IPR014758">
    <property type="entry name" value="Met-tRNA_synth"/>
</dbReference>
<dbReference type="SUPFAM" id="SSF52374">
    <property type="entry name" value="Nucleotidylyl transferase"/>
    <property type="match status" value="1"/>
</dbReference>
<dbReference type="CDD" id="cd00814">
    <property type="entry name" value="MetRS_core"/>
    <property type="match status" value="1"/>
</dbReference>
<evidence type="ECO:0000256" key="10">
    <source>
        <dbReference type="RuleBase" id="RU363039"/>
    </source>
</evidence>
<evidence type="ECO:0000256" key="3">
    <source>
        <dbReference type="ARBA" id="ARBA00022598"/>
    </source>
</evidence>
<dbReference type="FunFam" id="2.170.220.10:FF:000002">
    <property type="entry name" value="Methionine--tRNA ligase"/>
    <property type="match status" value="1"/>
</dbReference>
<evidence type="ECO:0000256" key="4">
    <source>
        <dbReference type="ARBA" id="ARBA00022741"/>
    </source>
</evidence>
<proteinExistence type="inferred from homology"/>
<evidence type="ECO:0000256" key="7">
    <source>
        <dbReference type="ARBA" id="ARBA00023146"/>
    </source>
</evidence>
<dbReference type="EC" id="6.1.1.10" evidence="2"/>
<dbReference type="Pfam" id="PF09334">
    <property type="entry name" value="tRNA-synt_1g"/>
    <property type="match status" value="1"/>
</dbReference>
<feature type="domain" description="Methionyl/Leucyl tRNA synthetase" evidence="11">
    <location>
        <begin position="38"/>
        <end position="402"/>
    </location>
</feature>
<dbReference type="InterPro" id="IPR014729">
    <property type="entry name" value="Rossmann-like_a/b/a_fold"/>
</dbReference>
<evidence type="ECO:0000256" key="1">
    <source>
        <dbReference type="ARBA" id="ARBA00005594"/>
    </source>
</evidence>
<dbReference type="PRINTS" id="PR01041">
    <property type="entry name" value="TRNASYNTHMET"/>
</dbReference>
<evidence type="ECO:0000313" key="12">
    <source>
        <dbReference type="EMBL" id="KAJ3117660.1"/>
    </source>
</evidence>
<reference evidence="12" key="1">
    <citation type="submission" date="2020-05" db="EMBL/GenBank/DDBJ databases">
        <title>Phylogenomic resolution of chytrid fungi.</title>
        <authorList>
            <person name="Stajich J.E."/>
            <person name="Amses K."/>
            <person name="Simmons R."/>
            <person name="Seto K."/>
            <person name="Myers J."/>
            <person name="Bonds A."/>
            <person name="Quandt C.A."/>
            <person name="Barry K."/>
            <person name="Liu P."/>
            <person name="Grigoriev I."/>
            <person name="Longcore J.E."/>
            <person name="James T.Y."/>
        </authorList>
    </citation>
    <scope>NUCLEOTIDE SEQUENCE</scope>
    <source>
        <strain evidence="12">JEL0513</strain>
    </source>
</reference>
<dbReference type="GO" id="GO:0006431">
    <property type="term" value="P:methionyl-tRNA aminoacylation"/>
    <property type="evidence" value="ECO:0007669"/>
    <property type="project" value="InterPro"/>
</dbReference>
<gene>
    <name evidence="12" type="primary">MSM1</name>
    <name evidence="12" type="ORF">HK100_000772</name>
</gene>
<evidence type="ECO:0000256" key="5">
    <source>
        <dbReference type="ARBA" id="ARBA00022840"/>
    </source>
</evidence>
<keyword evidence="3 10" id="KW-0436">Ligase</keyword>
<evidence type="ECO:0000256" key="9">
    <source>
        <dbReference type="ARBA" id="ARBA00030904"/>
    </source>
</evidence>
<dbReference type="InterPro" id="IPR015413">
    <property type="entry name" value="Methionyl/Leucyl_tRNA_Synth"/>
</dbReference>
<dbReference type="Gene3D" id="3.40.50.620">
    <property type="entry name" value="HUPs"/>
    <property type="match status" value="1"/>
</dbReference>
<keyword evidence="5 10" id="KW-0067">ATP-binding</keyword>
<protein>
    <recommendedName>
        <fullName evidence="8">Methionine--tRNA ligase, mitochondrial</fullName>
        <ecNumber evidence="2">6.1.1.10</ecNumber>
    </recommendedName>
    <alternativeName>
        <fullName evidence="9">Methionyl-tRNA synthetase</fullName>
    </alternativeName>
</protein>
<dbReference type="AlphaFoldDB" id="A0AAD5XBK4"/>
<dbReference type="InterPro" id="IPR009080">
    <property type="entry name" value="tRNAsynth_Ia_anticodon-bd"/>
</dbReference>
<name>A0AAD5XBK4_9FUNG</name>
<keyword evidence="4 10" id="KW-0547">Nucleotide-binding</keyword>
<dbReference type="InterPro" id="IPR023457">
    <property type="entry name" value="Met-tRNA_synth_2"/>
</dbReference>
<dbReference type="Gene3D" id="1.10.730.10">
    <property type="entry name" value="Isoleucyl-tRNA Synthetase, Domain 1"/>
    <property type="match status" value="1"/>
</dbReference>
<dbReference type="InterPro" id="IPR033911">
    <property type="entry name" value="MetRS_core"/>
</dbReference>